<dbReference type="InterPro" id="IPR011006">
    <property type="entry name" value="CheY-like_superfamily"/>
</dbReference>
<protein>
    <submittedName>
        <fullName evidence="7">Response regulator receiver domain protein</fullName>
    </submittedName>
</protein>
<keyword evidence="8" id="KW-1185">Reference proteome</keyword>
<dbReference type="Gene3D" id="1.10.10.10">
    <property type="entry name" value="Winged helix-like DNA-binding domain superfamily/Winged helix DNA-binding domain"/>
    <property type="match status" value="1"/>
</dbReference>
<keyword evidence="4" id="KW-0597">Phosphoprotein</keyword>
<dbReference type="PROSITE" id="PS50110">
    <property type="entry name" value="RESPONSE_REGULATORY"/>
    <property type="match status" value="1"/>
</dbReference>
<evidence type="ECO:0000313" key="8">
    <source>
        <dbReference type="Proteomes" id="UP000004018"/>
    </source>
</evidence>
<dbReference type="PIRSF" id="PIRSF036382">
    <property type="entry name" value="RR_antiterm"/>
    <property type="match status" value="1"/>
</dbReference>
<gene>
    <name evidence="7" type="ORF">HMPREF1039_1232</name>
</gene>
<keyword evidence="2" id="KW-0238">DNA-binding</keyword>
<feature type="modified residue" description="4-aspartylphosphate" evidence="4">
    <location>
        <position position="54"/>
    </location>
</feature>
<evidence type="ECO:0000259" key="5">
    <source>
        <dbReference type="PROSITE" id="PS50110"/>
    </source>
</evidence>
<dbReference type="Gene3D" id="3.40.50.2300">
    <property type="match status" value="1"/>
</dbReference>
<dbReference type="InterPro" id="IPR001789">
    <property type="entry name" value="Sig_transdc_resp-reg_receiver"/>
</dbReference>
<keyword evidence="3" id="KW-0804">Transcription</keyword>
<dbReference type="SMART" id="SM01012">
    <property type="entry name" value="ANTAR"/>
    <property type="match status" value="1"/>
</dbReference>
<dbReference type="Proteomes" id="UP000004018">
    <property type="component" value="Unassembled WGS sequence"/>
</dbReference>
<dbReference type="Pfam" id="PF03861">
    <property type="entry name" value="ANTAR"/>
    <property type="match status" value="1"/>
</dbReference>
<sequence length="197" mass="22415">MAYRMVIADDEAIIRMDLREMLEEYGHEVVGMADNGETAWQLVRQEKPDVVLLDIKMPTLDGIQAARRIGHEHLAPVLLLTAYSQQEMVAKAKSSGVFGYVVKPVSPQRLFPAIEIAVAQFSRQEESYRQMAAMRERIETRKQVERAKAVMAAQFHLPEAEAYRRLQQYSMKHGRSLREVAAAVIKQAGEKKNNSIF</sequence>
<evidence type="ECO:0000256" key="2">
    <source>
        <dbReference type="ARBA" id="ARBA00023125"/>
    </source>
</evidence>
<evidence type="ECO:0000256" key="4">
    <source>
        <dbReference type="PROSITE-ProRule" id="PRU00169"/>
    </source>
</evidence>
<dbReference type="PROSITE" id="PS50921">
    <property type="entry name" value="ANTAR"/>
    <property type="match status" value="1"/>
</dbReference>
<dbReference type="SUPFAM" id="SSF52172">
    <property type="entry name" value="CheY-like"/>
    <property type="match status" value="1"/>
</dbReference>
<evidence type="ECO:0000256" key="3">
    <source>
        <dbReference type="ARBA" id="ARBA00023163"/>
    </source>
</evidence>
<dbReference type="RefSeq" id="WP_007391452.1">
    <property type="nucleotide sequence ID" value="NZ_AFIJ01000035.1"/>
</dbReference>
<dbReference type="PANTHER" id="PTHR48111">
    <property type="entry name" value="REGULATOR OF RPOS"/>
    <property type="match status" value="1"/>
</dbReference>
<evidence type="ECO:0000256" key="1">
    <source>
        <dbReference type="ARBA" id="ARBA00023015"/>
    </source>
</evidence>
<dbReference type="InterPro" id="IPR039420">
    <property type="entry name" value="WalR-like"/>
</dbReference>
<comment type="caution">
    <text evidence="7">The sequence shown here is derived from an EMBL/GenBank/DDBJ whole genome shotgun (WGS) entry which is preliminary data.</text>
</comment>
<dbReference type="InterPro" id="IPR008327">
    <property type="entry name" value="Sig_transdc_resp-reg_antiterm"/>
</dbReference>
<keyword evidence="1" id="KW-0805">Transcription regulation</keyword>
<reference evidence="7 8" key="1">
    <citation type="submission" date="2011-04" db="EMBL/GenBank/DDBJ databases">
        <authorList>
            <person name="Harkins D.M."/>
            <person name="Madupu R."/>
            <person name="Durkin A.S."/>
            <person name="Torralba M."/>
            <person name="Methe B."/>
            <person name="Sutton G.G."/>
            <person name="Nelson K.E."/>
        </authorList>
    </citation>
    <scope>NUCLEOTIDE SEQUENCE [LARGE SCALE GENOMIC DNA]</scope>
    <source>
        <strain evidence="7 8">UPII 199-6</strain>
    </source>
</reference>
<evidence type="ECO:0000259" key="6">
    <source>
        <dbReference type="PROSITE" id="PS50921"/>
    </source>
</evidence>
<dbReference type="SMART" id="SM00448">
    <property type="entry name" value="REC"/>
    <property type="match status" value="1"/>
</dbReference>
<dbReference type="InterPro" id="IPR036388">
    <property type="entry name" value="WH-like_DNA-bd_sf"/>
</dbReference>
<proteinExistence type="predicted"/>
<name>A0ABN0D0H7_9FIRM</name>
<accession>A0ABN0D0H7</accession>
<feature type="domain" description="ANTAR" evidence="6">
    <location>
        <begin position="124"/>
        <end position="185"/>
    </location>
</feature>
<dbReference type="Pfam" id="PF00072">
    <property type="entry name" value="Response_reg"/>
    <property type="match status" value="1"/>
</dbReference>
<evidence type="ECO:0000313" key="7">
    <source>
        <dbReference type="EMBL" id="EGL39639.1"/>
    </source>
</evidence>
<feature type="domain" description="Response regulatory" evidence="5">
    <location>
        <begin position="4"/>
        <end position="118"/>
    </location>
</feature>
<organism evidence="7 8">
    <name type="scientific">Megasphaera lornae</name>
    <dbReference type="NCBI Taxonomy" id="1000568"/>
    <lineage>
        <taxon>Bacteria</taxon>
        <taxon>Bacillati</taxon>
        <taxon>Bacillota</taxon>
        <taxon>Negativicutes</taxon>
        <taxon>Veillonellales</taxon>
        <taxon>Veillonellaceae</taxon>
        <taxon>Megasphaera</taxon>
    </lineage>
</organism>
<dbReference type="PANTHER" id="PTHR48111:SF69">
    <property type="entry name" value="RESPONSE REGULATOR RECEIVER"/>
    <property type="match status" value="1"/>
</dbReference>
<dbReference type="EMBL" id="AFIJ01000035">
    <property type="protein sequence ID" value="EGL39639.1"/>
    <property type="molecule type" value="Genomic_DNA"/>
</dbReference>
<dbReference type="InterPro" id="IPR005561">
    <property type="entry name" value="ANTAR"/>
</dbReference>